<evidence type="ECO:0000259" key="1">
    <source>
        <dbReference type="Pfam" id="PF09995"/>
    </source>
</evidence>
<dbReference type="EMBL" id="JAWIIV010000023">
    <property type="protein sequence ID" value="MEC4721913.1"/>
    <property type="molecule type" value="Genomic_DNA"/>
</dbReference>
<comment type="caution">
    <text evidence="2">The sequence shown here is derived from an EMBL/GenBank/DDBJ whole genome shotgun (WGS) entry which is preliminary data.</text>
</comment>
<accession>A0ABU6JE33</accession>
<dbReference type="InterPro" id="IPR018713">
    <property type="entry name" value="MPAB/Lcp_cat_dom"/>
</dbReference>
<gene>
    <name evidence="2" type="ORF">RY831_22345</name>
</gene>
<dbReference type="PANTHER" id="PTHR36151:SF3">
    <property type="entry name" value="ER-BOUND OXYGENASE MPAB_MPAB'_RUBBER OXYGENASE CATALYTIC DOMAIN-CONTAINING PROTEIN"/>
    <property type="match status" value="1"/>
</dbReference>
<keyword evidence="3" id="KW-1185">Reference proteome</keyword>
<dbReference type="PANTHER" id="PTHR36151">
    <property type="entry name" value="BLR2777 PROTEIN"/>
    <property type="match status" value="1"/>
</dbReference>
<proteinExistence type="predicted"/>
<dbReference type="Pfam" id="PF09995">
    <property type="entry name" value="MPAB_Lcp_cat"/>
    <property type="match status" value="1"/>
</dbReference>
<dbReference type="RefSeq" id="WP_326508595.1">
    <property type="nucleotide sequence ID" value="NZ_JAWIIV010000023.1"/>
</dbReference>
<reference evidence="2 3" key="1">
    <citation type="submission" date="2023-10" db="EMBL/GenBank/DDBJ databases">
        <title>Noviherbaspirillum sp. CPCC 100848 genome assembly.</title>
        <authorList>
            <person name="Li X.Y."/>
            <person name="Fang X.M."/>
        </authorList>
    </citation>
    <scope>NUCLEOTIDE SEQUENCE [LARGE SCALE GENOMIC DNA]</scope>
    <source>
        <strain evidence="2 3">CPCC 100848</strain>
    </source>
</reference>
<feature type="domain" description="ER-bound oxygenase mpaB/mpaB'/Rubber oxygenase catalytic" evidence="1">
    <location>
        <begin position="59"/>
        <end position="281"/>
    </location>
</feature>
<organism evidence="2 3">
    <name type="scientific">Noviherbaspirillum album</name>
    <dbReference type="NCBI Taxonomy" id="3080276"/>
    <lineage>
        <taxon>Bacteria</taxon>
        <taxon>Pseudomonadati</taxon>
        <taxon>Pseudomonadota</taxon>
        <taxon>Betaproteobacteria</taxon>
        <taxon>Burkholderiales</taxon>
        <taxon>Oxalobacteraceae</taxon>
        <taxon>Noviherbaspirillum</taxon>
    </lineage>
</organism>
<evidence type="ECO:0000313" key="3">
    <source>
        <dbReference type="Proteomes" id="UP001352263"/>
    </source>
</evidence>
<protein>
    <submittedName>
        <fullName evidence="2">Oxygenase MpaB family protein</fullName>
    </submittedName>
</protein>
<sequence length="315" mass="34303">MKAPDTSGTSGTLIILPRLLQRRLEKAASQFISEGNAFSVDFAHPPGEAALVPADSISWRIFKNPVALFLGGIAAVLLELAEPKVRSGVWGHTNFRSAPLRRMQRTGFAAMVTVYGARSAAEEMIRHVGRMHASISGITPDGRAYRADDPALLSWVYATASFGFIEAYHAYVRRLAPEDFSRFYTEGQAAAGLYGARCTIGSRPEMAALLDQMGGALEPSSILFEFLDIIENVPVLPSPLYRLQPMLVRAAVELVPPALRARLGLSQHWSLRPWQRGVVARLGALSDRVLLTSSPAVQACRRIGLPDGYLYRSAG</sequence>
<dbReference type="Proteomes" id="UP001352263">
    <property type="component" value="Unassembled WGS sequence"/>
</dbReference>
<name>A0ABU6JE33_9BURK</name>
<evidence type="ECO:0000313" key="2">
    <source>
        <dbReference type="EMBL" id="MEC4721913.1"/>
    </source>
</evidence>